<reference evidence="2" key="1">
    <citation type="journal article" date="2019" name="Environ. Microbiol.">
        <title>Fungal ecological strategies reflected in gene transcription - a case study of two litter decomposers.</title>
        <authorList>
            <person name="Barbi F."/>
            <person name="Kohler A."/>
            <person name="Barry K."/>
            <person name="Baskaran P."/>
            <person name="Daum C."/>
            <person name="Fauchery L."/>
            <person name="Ihrmark K."/>
            <person name="Kuo A."/>
            <person name="LaButti K."/>
            <person name="Lipzen A."/>
            <person name="Morin E."/>
            <person name="Grigoriev I.V."/>
            <person name="Henrissat B."/>
            <person name="Lindahl B."/>
            <person name="Martin F."/>
        </authorList>
    </citation>
    <scope>NUCLEOTIDE SEQUENCE</scope>
    <source>
        <strain evidence="2">JB14</strain>
    </source>
</reference>
<keyword evidence="1" id="KW-0812">Transmembrane</keyword>
<dbReference type="AlphaFoldDB" id="A0A6A4I9G6"/>
<keyword evidence="1" id="KW-0472">Membrane</keyword>
<sequence>MSPNAAQTNQLEHSAEINALLTEPASTPRTSHKLHIAILIFLMAILISCVPDIRRLEPTSRDPALFGLGVHLSISAAVAFQWRERCDYNARAGFSMLLAVHNCVDSLCSA</sequence>
<dbReference type="EMBL" id="ML769397">
    <property type="protein sequence ID" value="KAE9407231.1"/>
    <property type="molecule type" value="Genomic_DNA"/>
</dbReference>
<keyword evidence="3" id="KW-1185">Reference proteome</keyword>
<feature type="transmembrane region" description="Helical" evidence="1">
    <location>
        <begin position="34"/>
        <end position="53"/>
    </location>
</feature>
<proteinExistence type="predicted"/>
<keyword evidence="1" id="KW-1133">Transmembrane helix</keyword>
<name>A0A6A4I9G6_9AGAR</name>
<dbReference type="Proteomes" id="UP000799118">
    <property type="component" value="Unassembled WGS sequence"/>
</dbReference>
<evidence type="ECO:0000313" key="3">
    <source>
        <dbReference type="Proteomes" id="UP000799118"/>
    </source>
</evidence>
<evidence type="ECO:0000256" key="1">
    <source>
        <dbReference type="SAM" id="Phobius"/>
    </source>
</evidence>
<accession>A0A6A4I9G6</accession>
<protein>
    <submittedName>
        <fullName evidence="2">Uncharacterized protein</fullName>
    </submittedName>
</protein>
<evidence type="ECO:0000313" key="2">
    <source>
        <dbReference type="EMBL" id="KAE9407231.1"/>
    </source>
</evidence>
<organism evidence="2 3">
    <name type="scientific">Gymnopus androsaceus JB14</name>
    <dbReference type="NCBI Taxonomy" id="1447944"/>
    <lineage>
        <taxon>Eukaryota</taxon>
        <taxon>Fungi</taxon>
        <taxon>Dikarya</taxon>
        <taxon>Basidiomycota</taxon>
        <taxon>Agaricomycotina</taxon>
        <taxon>Agaricomycetes</taxon>
        <taxon>Agaricomycetidae</taxon>
        <taxon>Agaricales</taxon>
        <taxon>Marasmiineae</taxon>
        <taxon>Omphalotaceae</taxon>
        <taxon>Gymnopus</taxon>
    </lineage>
</organism>
<gene>
    <name evidence="2" type="ORF">BT96DRAFT_1014323</name>
</gene>